<dbReference type="InParanoid" id="A0A5Q0BPH9"/>
<dbReference type="InterPro" id="IPR001915">
    <property type="entry name" value="Peptidase_M48"/>
</dbReference>
<dbReference type="CDD" id="cd07333">
    <property type="entry name" value="M48C_bepA_like"/>
    <property type="match status" value="1"/>
</dbReference>
<accession>A0A5Q0BPH9</accession>
<evidence type="ECO:0000313" key="11">
    <source>
        <dbReference type="Proteomes" id="UP000325755"/>
    </source>
</evidence>
<dbReference type="Pfam" id="PF13432">
    <property type="entry name" value="TPR_16"/>
    <property type="match status" value="1"/>
</dbReference>
<dbReference type="EMBL" id="CP044205">
    <property type="protein sequence ID" value="QFY45092.1"/>
    <property type="molecule type" value="Genomic_DNA"/>
</dbReference>
<evidence type="ECO:0000256" key="6">
    <source>
        <dbReference type="ARBA" id="ARBA00022833"/>
    </source>
</evidence>
<dbReference type="AlphaFoldDB" id="A0A5Q0BPH9"/>
<feature type="binding site" evidence="8">
    <location>
        <position position="106"/>
    </location>
    <ligand>
        <name>Zn(2+)</name>
        <dbReference type="ChEBI" id="CHEBI:29105"/>
        <note>catalytic</note>
    </ligand>
</feature>
<name>A0A5Q0BPH9_9GAMM</name>
<dbReference type="HAMAP" id="MF_00997">
    <property type="entry name" value="Protease_BepA"/>
    <property type="match status" value="1"/>
</dbReference>
<comment type="subcellular location">
    <subcellularLocation>
        <location evidence="8">Periplasm</location>
    </subcellularLocation>
</comment>
<evidence type="ECO:0000256" key="3">
    <source>
        <dbReference type="ARBA" id="ARBA00022729"/>
    </source>
</evidence>
<dbReference type="GO" id="GO:0016020">
    <property type="term" value="C:membrane"/>
    <property type="evidence" value="ECO:0007669"/>
    <property type="project" value="InterPro"/>
</dbReference>
<dbReference type="Gene3D" id="3.30.2010.10">
    <property type="entry name" value="Metalloproteases ('zincins'), catalytic domain"/>
    <property type="match status" value="1"/>
</dbReference>
<dbReference type="InterPro" id="IPR030873">
    <property type="entry name" value="Protease_BepA"/>
</dbReference>
<dbReference type="SMART" id="SM00028">
    <property type="entry name" value="TPR"/>
    <property type="match status" value="3"/>
</dbReference>
<organism evidence="10 11">
    <name type="scientific">Candidatus Methylospira mobilis</name>
    <dbReference type="NCBI Taxonomy" id="1808979"/>
    <lineage>
        <taxon>Bacteria</taxon>
        <taxon>Pseudomonadati</taxon>
        <taxon>Pseudomonadota</taxon>
        <taxon>Gammaproteobacteria</taxon>
        <taxon>Methylococcales</taxon>
        <taxon>Methylococcaceae</taxon>
        <taxon>Candidatus Methylospira</taxon>
    </lineage>
</organism>
<keyword evidence="11" id="KW-1185">Reference proteome</keyword>
<keyword evidence="4 8" id="KW-0574">Periplasm</keyword>
<evidence type="ECO:0000256" key="1">
    <source>
        <dbReference type="ARBA" id="ARBA00022670"/>
    </source>
</evidence>
<evidence type="ECO:0000256" key="8">
    <source>
        <dbReference type="HAMAP-Rule" id="MF_00997"/>
    </source>
</evidence>
<feature type="binding site" evidence="8">
    <location>
        <position position="173"/>
    </location>
    <ligand>
        <name>Zn(2+)</name>
        <dbReference type="ChEBI" id="CHEBI:29105"/>
        <note>catalytic</note>
    </ligand>
</feature>
<keyword evidence="3 8" id="KW-0732">Signal</keyword>
<dbReference type="GO" id="GO:0051603">
    <property type="term" value="P:proteolysis involved in protein catabolic process"/>
    <property type="evidence" value="ECO:0007669"/>
    <property type="project" value="TreeGrafter"/>
</dbReference>
<sequence length="458" mass="51737">MHLPEIGDPSGTLLSTHEEIELGAAFFRSLHGQIHINEDPETTDYIQRIGQKLSANSADPEHAYHFFVVMEPNINAFAGPGGYIGVNSGLILTTEAESELASVLAHEIAHVTQRHLYQAYQAASRLSLPMAAAMLAGILIGAKTGNAQAGEAAIIAAQAANQQFQINFTRDNEAEADRVGMQNLSKSEFDPRAMPVFFERMQQATRFAGNALPEFLMTHPVTVSRISDTRGRAEKYAYRQYEDSFVYQIIKAKLRVLSATDPFEVEKYFRTTNNHGTLQQQDVTRYGLALSLQAQKKYDEARPLLQKLVIQHPDQPHFVNALARLETDAHRYPEALKHYDMALERFPENRGIVFNYVRLLLLMQKPLEARNLLNAHSATLAPSTEFYELLAECYGELHNDAESHRYLAEYYYLNGQTHTAIKQMKLARQHAGNNFYINAVIDERLQALQKEEQESKEK</sequence>
<dbReference type="InterPro" id="IPR051156">
    <property type="entry name" value="Mito/Outer_Membr_Metalloprot"/>
</dbReference>
<dbReference type="GO" id="GO:0008270">
    <property type="term" value="F:zinc ion binding"/>
    <property type="evidence" value="ECO:0007669"/>
    <property type="project" value="UniProtKB-UniRule"/>
</dbReference>
<keyword evidence="5 8" id="KW-0378">Hydrolase</keyword>
<dbReference type="GO" id="GO:0004222">
    <property type="term" value="F:metalloendopeptidase activity"/>
    <property type="evidence" value="ECO:0007669"/>
    <property type="project" value="InterPro"/>
</dbReference>
<keyword evidence="6 8" id="KW-0862">Zinc</keyword>
<dbReference type="KEGG" id="mmob:F6R98_12300"/>
<dbReference type="Pfam" id="PF01435">
    <property type="entry name" value="Peptidase_M48"/>
    <property type="match status" value="1"/>
</dbReference>
<dbReference type="EC" id="3.4.-.-" evidence="8"/>
<dbReference type="Proteomes" id="UP000325755">
    <property type="component" value="Chromosome"/>
</dbReference>
<dbReference type="FunCoup" id="A0A5Q0BPH9">
    <property type="interactions" value="150"/>
</dbReference>
<gene>
    <name evidence="10" type="ORF">F6R98_12300</name>
</gene>
<comment type="function">
    <text evidence="8">Functions as both a chaperone and a metalloprotease. Maintains the integrity of the outer membrane by promoting either the assembly or the elimination of outer membrane proteins, depending on their folding state.</text>
</comment>
<dbReference type="GO" id="GO:0042597">
    <property type="term" value="C:periplasmic space"/>
    <property type="evidence" value="ECO:0007669"/>
    <property type="project" value="UniProtKB-SubCell"/>
</dbReference>
<evidence type="ECO:0000256" key="7">
    <source>
        <dbReference type="ARBA" id="ARBA00023049"/>
    </source>
</evidence>
<feature type="domain" description="Peptidase M48" evidence="9">
    <location>
        <begin position="41"/>
        <end position="232"/>
    </location>
</feature>
<dbReference type="Gene3D" id="1.25.40.10">
    <property type="entry name" value="Tetratricopeptide repeat domain"/>
    <property type="match status" value="1"/>
</dbReference>
<dbReference type="InterPro" id="IPR011990">
    <property type="entry name" value="TPR-like_helical_dom_sf"/>
</dbReference>
<evidence type="ECO:0000256" key="5">
    <source>
        <dbReference type="ARBA" id="ARBA00022801"/>
    </source>
</evidence>
<dbReference type="OrthoDB" id="9810445at2"/>
<evidence type="ECO:0000313" key="10">
    <source>
        <dbReference type="EMBL" id="QFY45092.1"/>
    </source>
</evidence>
<reference evidence="10 11" key="1">
    <citation type="submission" date="2019-09" db="EMBL/GenBank/DDBJ databases">
        <title>Ecophysiology of the spiral-shaped methanotroph Methylospira mobilis as revealed by the complete genome sequence.</title>
        <authorList>
            <person name="Oshkin I.Y."/>
            <person name="Dedysh S.N."/>
            <person name="Miroshnikov K."/>
            <person name="Danilova O.V."/>
            <person name="Hakobyan A."/>
            <person name="Liesack W."/>
        </authorList>
    </citation>
    <scope>NUCLEOTIDE SEQUENCE [LARGE SCALE GENOMIC DNA]</scope>
    <source>
        <strain evidence="10 11">Shm1</strain>
    </source>
</reference>
<protein>
    <recommendedName>
        <fullName evidence="8">Putative beta-barrel assembly-enhancing protease</fullName>
        <ecNumber evidence="8">3.4.-.-</ecNumber>
    </recommendedName>
</protein>
<proteinExistence type="inferred from homology"/>
<dbReference type="InterPro" id="IPR019734">
    <property type="entry name" value="TPR_rpt"/>
</dbReference>
<dbReference type="PANTHER" id="PTHR22726:SF1">
    <property type="entry name" value="METALLOENDOPEPTIDASE OMA1, MITOCHONDRIAL"/>
    <property type="match status" value="1"/>
</dbReference>
<keyword evidence="2 8" id="KW-0479">Metal-binding</keyword>
<evidence type="ECO:0000259" key="9">
    <source>
        <dbReference type="Pfam" id="PF01435"/>
    </source>
</evidence>
<comment type="similarity">
    <text evidence="8">Belongs to the peptidase M48 family. BepA subfamily.</text>
</comment>
<dbReference type="PANTHER" id="PTHR22726">
    <property type="entry name" value="METALLOENDOPEPTIDASE OMA1"/>
    <property type="match status" value="1"/>
</dbReference>
<comment type="cofactor">
    <cofactor evidence="8">
        <name>Zn(2+)</name>
        <dbReference type="ChEBI" id="CHEBI:29105"/>
    </cofactor>
    <text evidence="8">Binds 1 zinc ion per subunit.</text>
</comment>
<dbReference type="SUPFAM" id="SSF48452">
    <property type="entry name" value="TPR-like"/>
    <property type="match status" value="1"/>
</dbReference>
<keyword evidence="7 8" id="KW-0482">Metalloprotease</keyword>
<keyword evidence="1 8" id="KW-0645">Protease</keyword>
<evidence type="ECO:0000256" key="2">
    <source>
        <dbReference type="ARBA" id="ARBA00022723"/>
    </source>
</evidence>
<evidence type="ECO:0000256" key="4">
    <source>
        <dbReference type="ARBA" id="ARBA00022764"/>
    </source>
</evidence>
<feature type="active site" description="Proton donor" evidence="8">
    <location>
        <position position="177"/>
    </location>
</feature>
<feature type="active site" evidence="8">
    <location>
        <position position="107"/>
    </location>
</feature>
<feature type="binding site" evidence="8">
    <location>
        <position position="110"/>
    </location>
    <ligand>
        <name>Zn(2+)</name>
        <dbReference type="ChEBI" id="CHEBI:29105"/>
        <note>catalytic</note>
    </ligand>
</feature>